<reference evidence="1" key="1">
    <citation type="submission" date="2022-08" db="EMBL/GenBank/DDBJ databases">
        <title>Genome Sequence of Lecanicillium fungicola.</title>
        <authorList>
            <person name="Buettner E."/>
        </authorList>
    </citation>
    <scope>NUCLEOTIDE SEQUENCE</scope>
    <source>
        <strain evidence="1">Babe33</strain>
    </source>
</reference>
<proteinExistence type="predicted"/>
<comment type="caution">
    <text evidence="1">The sequence shown here is derived from an EMBL/GenBank/DDBJ whole genome shotgun (WGS) entry which is preliminary data.</text>
</comment>
<evidence type="ECO:0000313" key="1">
    <source>
        <dbReference type="EMBL" id="KAJ2977675.1"/>
    </source>
</evidence>
<evidence type="ECO:0000313" key="2">
    <source>
        <dbReference type="Proteomes" id="UP001143910"/>
    </source>
</evidence>
<accession>A0ACC1NEC9</accession>
<name>A0ACC1NEC9_9HYPO</name>
<dbReference type="EMBL" id="JANJQO010000448">
    <property type="protein sequence ID" value="KAJ2977675.1"/>
    <property type="molecule type" value="Genomic_DNA"/>
</dbReference>
<keyword evidence="2" id="KW-1185">Reference proteome</keyword>
<organism evidence="1 2">
    <name type="scientific">Zarea fungicola</name>
    <dbReference type="NCBI Taxonomy" id="93591"/>
    <lineage>
        <taxon>Eukaryota</taxon>
        <taxon>Fungi</taxon>
        <taxon>Dikarya</taxon>
        <taxon>Ascomycota</taxon>
        <taxon>Pezizomycotina</taxon>
        <taxon>Sordariomycetes</taxon>
        <taxon>Hypocreomycetidae</taxon>
        <taxon>Hypocreales</taxon>
        <taxon>Cordycipitaceae</taxon>
        <taxon>Zarea</taxon>
    </lineage>
</organism>
<protein>
    <submittedName>
        <fullName evidence="1">Uncharacterized protein</fullName>
    </submittedName>
</protein>
<dbReference type="Proteomes" id="UP001143910">
    <property type="component" value="Unassembled WGS sequence"/>
</dbReference>
<sequence length="173" mass="20286">MIVHNLAENGKYRGPPRPEQDEAWEALLTYNNLRVQKDDLEKANISSVPLSDDEGGYLVSLDVFHTLHCVNKIRKSYYADYYPNPNPIEKQREHFDHCVDLLRQVLMCHGDVSMHTYHWKDDYRWPWPGMQTEHQCVNWDSLMAWSRENYIPDLSGPILTHPTLGTSYRGDEP</sequence>
<gene>
    <name evidence="1" type="ORF">NQ176_g4241</name>
</gene>